<evidence type="ECO:0000256" key="6">
    <source>
        <dbReference type="ARBA" id="ARBA00023002"/>
    </source>
</evidence>
<protein>
    <recommendedName>
        <fullName evidence="10">Short-chain dehydrogenase/reductase 3</fullName>
    </recommendedName>
    <alternativeName>
        <fullName evidence="11">Retinal short-chain dehydrogenase/reductase 1</fullName>
    </alternativeName>
</protein>
<proteinExistence type="inferred from homology"/>
<keyword evidence="5 13" id="KW-1133">Transmembrane helix</keyword>
<evidence type="ECO:0000256" key="4">
    <source>
        <dbReference type="ARBA" id="ARBA00022857"/>
    </source>
</evidence>
<keyword evidence="8 13" id="KW-0472">Membrane</keyword>
<sequence>MNDLKDSLRVILLCLYHWVEAIVFFFVPGEWRYKSLEKEVVLITGAASGIGRIVALKLAKQVKCLVLWDINGVTLEETAATIRQLGCQCVAYTGDISDRKWVKSMPDRIKKDLGTPVTMVINNAGVVSGKDFLELTDEEILRSFDVNVLSNFWINKAFLPDMISVNHGHIVTMATVASFFGVPKLTDYSATKAAVYMLHETLACELMRAGLTGIKCTAICPFLVNTGMFDGASSKLISTLEPEYIAEKVIHAIRTEQFILVLPRIVYYLMVLRSFIPSMSGYYLYRAAGFLELMTKFTGRSQEQKNGNKPIKSH</sequence>
<dbReference type="EMBL" id="CAEY01000486">
    <property type="status" value="NOT_ANNOTATED_CDS"/>
    <property type="molecule type" value="Genomic_DNA"/>
</dbReference>
<accession>T1JTZ9</accession>
<dbReference type="Gene3D" id="3.40.50.720">
    <property type="entry name" value="NAD(P)-binding Rossmann-like Domain"/>
    <property type="match status" value="1"/>
</dbReference>
<comment type="similarity">
    <text evidence="2 12">Belongs to the short-chain dehydrogenases/reductases (SDR) family.</text>
</comment>
<dbReference type="GO" id="GO:0016020">
    <property type="term" value="C:membrane"/>
    <property type="evidence" value="ECO:0007669"/>
    <property type="project" value="UniProtKB-SubCell"/>
</dbReference>
<evidence type="ECO:0000259" key="14">
    <source>
        <dbReference type="SMART" id="SM00822"/>
    </source>
</evidence>
<dbReference type="Pfam" id="PF00106">
    <property type="entry name" value="adh_short"/>
    <property type="match status" value="1"/>
</dbReference>
<keyword evidence="7" id="KW-0443">Lipid metabolism</keyword>
<comment type="function">
    <text evidence="9">Catalyzes the reduction of all-trans-retinal to all-trans-retinol in the presence of NADPH.</text>
</comment>
<dbReference type="GO" id="GO:0005811">
    <property type="term" value="C:lipid droplet"/>
    <property type="evidence" value="ECO:0007669"/>
    <property type="project" value="TreeGrafter"/>
</dbReference>
<dbReference type="OrthoDB" id="10253736at2759"/>
<dbReference type="Proteomes" id="UP000015104">
    <property type="component" value="Unassembled WGS sequence"/>
</dbReference>
<keyword evidence="4" id="KW-0521">NADP</keyword>
<feature type="domain" description="Ketoreductase" evidence="14">
    <location>
        <begin position="39"/>
        <end position="232"/>
    </location>
</feature>
<evidence type="ECO:0000256" key="8">
    <source>
        <dbReference type="ARBA" id="ARBA00023136"/>
    </source>
</evidence>
<evidence type="ECO:0000256" key="3">
    <source>
        <dbReference type="ARBA" id="ARBA00022692"/>
    </source>
</evidence>
<dbReference type="eggNOG" id="KOG1201">
    <property type="taxonomic scope" value="Eukaryota"/>
</dbReference>
<feature type="transmembrane region" description="Helical" evidence="13">
    <location>
        <begin position="7"/>
        <end position="28"/>
    </location>
</feature>
<dbReference type="KEGG" id="tut:107366541"/>
<dbReference type="PRINTS" id="PR00080">
    <property type="entry name" value="SDRFAMILY"/>
</dbReference>
<dbReference type="AlphaFoldDB" id="T1JTZ9"/>
<dbReference type="HOGENOM" id="CLU_010194_2_5_1"/>
<evidence type="ECO:0000256" key="13">
    <source>
        <dbReference type="SAM" id="Phobius"/>
    </source>
</evidence>
<evidence type="ECO:0000313" key="16">
    <source>
        <dbReference type="Proteomes" id="UP000015104"/>
    </source>
</evidence>
<evidence type="ECO:0000256" key="12">
    <source>
        <dbReference type="RuleBase" id="RU000363"/>
    </source>
</evidence>
<dbReference type="EnsemblMetazoa" id="tetur01g16030.1">
    <property type="protein sequence ID" value="tetur01g16030.1"/>
    <property type="gene ID" value="tetur01g16030"/>
</dbReference>
<reference evidence="16" key="1">
    <citation type="submission" date="2011-08" db="EMBL/GenBank/DDBJ databases">
        <authorList>
            <person name="Rombauts S."/>
        </authorList>
    </citation>
    <scope>NUCLEOTIDE SEQUENCE</scope>
    <source>
        <strain evidence="16">London</strain>
    </source>
</reference>
<comment type="subcellular location">
    <subcellularLocation>
        <location evidence="1">Membrane</location>
        <topology evidence="1">Multi-pass membrane protein</topology>
    </subcellularLocation>
</comment>
<dbReference type="STRING" id="32264.T1JTZ9"/>
<keyword evidence="16" id="KW-1185">Reference proteome</keyword>
<dbReference type="OMA" id="EKFFNVW"/>
<evidence type="ECO:0000256" key="11">
    <source>
        <dbReference type="ARBA" id="ARBA00082544"/>
    </source>
</evidence>
<dbReference type="PANTHER" id="PTHR24322:SF736">
    <property type="entry name" value="RETINOL DEHYDROGENASE 10"/>
    <property type="match status" value="1"/>
</dbReference>
<dbReference type="CDD" id="cd05339">
    <property type="entry name" value="17beta-HSDXI-like_SDR_c"/>
    <property type="match status" value="1"/>
</dbReference>
<gene>
    <name evidence="15" type="primary">107366541</name>
</gene>
<keyword evidence="6" id="KW-0560">Oxidoreductase</keyword>
<organism evidence="15 16">
    <name type="scientific">Tetranychus urticae</name>
    <name type="common">Two-spotted spider mite</name>
    <dbReference type="NCBI Taxonomy" id="32264"/>
    <lineage>
        <taxon>Eukaryota</taxon>
        <taxon>Metazoa</taxon>
        <taxon>Ecdysozoa</taxon>
        <taxon>Arthropoda</taxon>
        <taxon>Chelicerata</taxon>
        <taxon>Arachnida</taxon>
        <taxon>Acari</taxon>
        <taxon>Acariformes</taxon>
        <taxon>Trombidiformes</taxon>
        <taxon>Prostigmata</taxon>
        <taxon>Eleutherengona</taxon>
        <taxon>Raphignathae</taxon>
        <taxon>Tetranychoidea</taxon>
        <taxon>Tetranychidae</taxon>
        <taxon>Tetranychus</taxon>
    </lineage>
</organism>
<dbReference type="SUPFAM" id="SSF51735">
    <property type="entry name" value="NAD(P)-binding Rossmann-fold domains"/>
    <property type="match status" value="1"/>
</dbReference>
<evidence type="ECO:0000256" key="9">
    <source>
        <dbReference type="ARBA" id="ARBA00059620"/>
    </source>
</evidence>
<evidence type="ECO:0000256" key="10">
    <source>
        <dbReference type="ARBA" id="ARBA00068717"/>
    </source>
</evidence>
<reference evidence="15" key="2">
    <citation type="submission" date="2015-06" db="UniProtKB">
        <authorList>
            <consortium name="EnsemblMetazoa"/>
        </authorList>
    </citation>
    <scope>IDENTIFICATION</scope>
</reference>
<evidence type="ECO:0000256" key="5">
    <source>
        <dbReference type="ARBA" id="ARBA00022989"/>
    </source>
</evidence>
<dbReference type="InterPro" id="IPR002347">
    <property type="entry name" value="SDR_fam"/>
</dbReference>
<dbReference type="GO" id="GO:0052650">
    <property type="term" value="F:all-trans-retinol dehydrogenase (NADP+) activity"/>
    <property type="evidence" value="ECO:0007669"/>
    <property type="project" value="UniProtKB-ARBA"/>
</dbReference>
<evidence type="ECO:0000313" key="15">
    <source>
        <dbReference type="EnsemblMetazoa" id="tetur01g16030.1"/>
    </source>
</evidence>
<dbReference type="PRINTS" id="PR00081">
    <property type="entry name" value="GDHRDH"/>
</dbReference>
<evidence type="ECO:0000256" key="7">
    <source>
        <dbReference type="ARBA" id="ARBA00023098"/>
    </source>
</evidence>
<evidence type="ECO:0000256" key="2">
    <source>
        <dbReference type="ARBA" id="ARBA00006484"/>
    </source>
</evidence>
<evidence type="ECO:0000256" key="1">
    <source>
        <dbReference type="ARBA" id="ARBA00004141"/>
    </source>
</evidence>
<dbReference type="InterPro" id="IPR036291">
    <property type="entry name" value="NAD(P)-bd_dom_sf"/>
</dbReference>
<dbReference type="SMART" id="SM00822">
    <property type="entry name" value="PKS_KR"/>
    <property type="match status" value="1"/>
</dbReference>
<dbReference type="FunFam" id="3.40.50.720:FF:000131">
    <property type="entry name" value="Short-chain dehydrogenase/reductase 3"/>
    <property type="match status" value="1"/>
</dbReference>
<name>T1JTZ9_TETUR</name>
<keyword evidence="3 13" id="KW-0812">Transmembrane</keyword>
<dbReference type="InterPro" id="IPR057326">
    <property type="entry name" value="KR_dom"/>
</dbReference>
<dbReference type="PANTHER" id="PTHR24322">
    <property type="entry name" value="PKSB"/>
    <property type="match status" value="1"/>
</dbReference>